<dbReference type="EMBL" id="KK100963">
    <property type="protein sequence ID" value="KIZ02855.1"/>
    <property type="molecule type" value="Genomic_DNA"/>
</dbReference>
<dbReference type="OrthoDB" id="10543319at2759"/>
<gene>
    <name evidence="1" type="ORF">MNEG_5099</name>
</gene>
<name>A0A0D2MII8_9CHLO</name>
<organism evidence="1 2">
    <name type="scientific">Monoraphidium neglectum</name>
    <dbReference type="NCBI Taxonomy" id="145388"/>
    <lineage>
        <taxon>Eukaryota</taxon>
        <taxon>Viridiplantae</taxon>
        <taxon>Chlorophyta</taxon>
        <taxon>core chlorophytes</taxon>
        <taxon>Chlorophyceae</taxon>
        <taxon>CS clade</taxon>
        <taxon>Sphaeropleales</taxon>
        <taxon>Selenastraceae</taxon>
        <taxon>Monoraphidium</taxon>
    </lineage>
</organism>
<proteinExistence type="predicted"/>
<dbReference type="GeneID" id="25737976"/>
<dbReference type="KEGG" id="mng:MNEG_5099"/>
<reference evidence="1 2" key="1">
    <citation type="journal article" date="2013" name="BMC Genomics">
        <title>Reconstruction of the lipid metabolism for the microalga Monoraphidium neglectum from its genome sequence reveals characteristics suitable for biofuel production.</title>
        <authorList>
            <person name="Bogen C."/>
            <person name="Al-Dilaimi A."/>
            <person name="Albersmeier A."/>
            <person name="Wichmann J."/>
            <person name="Grundmann M."/>
            <person name="Rupp O."/>
            <person name="Lauersen K.J."/>
            <person name="Blifernez-Klassen O."/>
            <person name="Kalinowski J."/>
            <person name="Goesmann A."/>
            <person name="Mussgnug J.H."/>
            <person name="Kruse O."/>
        </authorList>
    </citation>
    <scope>NUCLEOTIDE SEQUENCE [LARGE SCALE GENOMIC DNA]</scope>
    <source>
        <strain evidence="1 2">SAG 48.87</strain>
    </source>
</reference>
<dbReference type="AlphaFoldDB" id="A0A0D2MII8"/>
<sequence>MGREITVAVAGAATAALAVVAYKHLTSYDVTESDAGAPAQAYLQLLVFVDSPGNAPKGKVLRWPRRGPVSDLIAAVGALLGLETPRVFLESTREELLPTLDSLDALDAASGCAQRLVLLIATAGAALSDAAAKLPPLQQPPRGPRPLPGLGNALCFKGPYEVPMYNAWHNLFAPGKQEVWGDTVRLVLPEAFSTSGDSEGAGGWDDELALIETVVTTDPEGDWGAQVCGRSRGG</sequence>
<dbReference type="RefSeq" id="XP_013901874.1">
    <property type="nucleotide sequence ID" value="XM_014046420.1"/>
</dbReference>
<protein>
    <submittedName>
        <fullName evidence="1">Uncharacterized protein</fullName>
    </submittedName>
</protein>
<keyword evidence="2" id="KW-1185">Reference proteome</keyword>
<dbReference type="Proteomes" id="UP000054498">
    <property type="component" value="Unassembled WGS sequence"/>
</dbReference>
<evidence type="ECO:0000313" key="1">
    <source>
        <dbReference type="EMBL" id="KIZ02855.1"/>
    </source>
</evidence>
<evidence type="ECO:0000313" key="2">
    <source>
        <dbReference type="Proteomes" id="UP000054498"/>
    </source>
</evidence>
<accession>A0A0D2MII8</accession>